<dbReference type="Gene3D" id="3.90.550.10">
    <property type="entry name" value="Spore Coat Polysaccharide Biosynthesis Protein SpsA, Chain A"/>
    <property type="match status" value="1"/>
</dbReference>
<dbReference type="CDD" id="cd04651">
    <property type="entry name" value="LbH_G1P_AT_C"/>
    <property type="match status" value="1"/>
</dbReference>
<name>A0ABU9UD26_9SPIR</name>
<dbReference type="Pfam" id="PF00483">
    <property type="entry name" value="NTP_transferase"/>
    <property type="match status" value="1"/>
</dbReference>
<keyword evidence="6" id="KW-0067">ATP-binding</keyword>
<gene>
    <name evidence="10" type="ORF">WKV44_08450</name>
</gene>
<dbReference type="InterPro" id="IPR011004">
    <property type="entry name" value="Trimer_LpxA-like_sf"/>
</dbReference>
<dbReference type="CDD" id="cd02508">
    <property type="entry name" value="ADP_Glucose_PP"/>
    <property type="match status" value="1"/>
</dbReference>
<evidence type="ECO:0000256" key="2">
    <source>
        <dbReference type="ARBA" id="ARBA00022600"/>
    </source>
</evidence>
<dbReference type="RefSeq" id="WP_420070025.1">
    <property type="nucleotide sequence ID" value="NZ_JBCHKQ010000004.1"/>
</dbReference>
<keyword evidence="11" id="KW-1185">Reference proteome</keyword>
<dbReference type="SUPFAM" id="SSF53448">
    <property type="entry name" value="Nucleotide-diphospho-sugar transferases"/>
    <property type="match status" value="1"/>
</dbReference>
<dbReference type="InterPro" id="IPR005835">
    <property type="entry name" value="NTP_transferase_dom"/>
</dbReference>
<keyword evidence="7" id="KW-0119">Carbohydrate metabolism</keyword>
<dbReference type="NCBIfam" id="NF002772">
    <property type="entry name" value="PRK02862.1"/>
    <property type="match status" value="1"/>
</dbReference>
<dbReference type="PROSITE" id="PS00808">
    <property type="entry name" value="ADP_GLC_PYROPHOSPH_1"/>
    <property type="match status" value="1"/>
</dbReference>
<dbReference type="PANTHER" id="PTHR43523">
    <property type="entry name" value="GLUCOSE-1-PHOSPHATE ADENYLYLTRANSFERASE-RELATED"/>
    <property type="match status" value="1"/>
</dbReference>
<dbReference type="InterPro" id="IPR011831">
    <property type="entry name" value="ADP-Glc_PPase"/>
</dbReference>
<evidence type="ECO:0000256" key="8">
    <source>
        <dbReference type="NCBIfam" id="TIGR02091"/>
    </source>
</evidence>
<dbReference type="SUPFAM" id="SSF51161">
    <property type="entry name" value="Trimeric LpxA-like enzymes"/>
    <property type="match status" value="1"/>
</dbReference>
<comment type="similarity">
    <text evidence="1">Belongs to the bacterial/plant glucose-1-phosphate adenylyltransferase family.</text>
</comment>
<dbReference type="EMBL" id="JBCHKQ010000004">
    <property type="protein sequence ID" value="MEM5948574.1"/>
    <property type="molecule type" value="Genomic_DNA"/>
</dbReference>
<evidence type="ECO:0000313" key="11">
    <source>
        <dbReference type="Proteomes" id="UP001466331"/>
    </source>
</evidence>
<dbReference type="InterPro" id="IPR029044">
    <property type="entry name" value="Nucleotide-diphossugar_trans"/>
</dbReference>
<keyword evidence="5" id="KW-0547">Nucleotide-binding</keyword>
<dbReference type="PROSITE" id="PS00809">
    <property type="entry name" value="ADP_GLC_PYROPHOSPH_2"/>
    <property type="match status" value="1"/>
</dbReference>
<evidence type="ECO:0000259" key="9">
    <source>
        <dbReference type="Pfam" id="PF00483"/>
    </source>
</evidence>
<evidence type="ECO:0000256" key="6">
    <source>
        <dbReference type="ARBA" id="ARBA00022840"/>
    </source>
</evidence>
<comment type="caution">
    <text evidence="10">The sequence shown here is derived from an EMBL/GenBank/DDBJ whole genome shotgun (WGS) entry which is preliminary data.</text>
</comment>
<evidence type="ECO:0000256" key="5">
    <source>
        <dbReference type="ARBA" id="ARBA00022741"/>
    </source>
</evidence>
<dbReference type="Proteomes" id="UP001466331">
    <property type="component" value="Unassembled WGS sequence"/>
</dbReference>
<keyword evidence="4 10" id="KW-0548">Nucleotidyltransferase</keyword>
<dbReference type="Gene3D" id="2.160.10.10">
    <property type="entry name" value="Hexapeptide repeat proteins"/>
    <property type="match status" value="1"/>
</dbReference>
<protein>
    <recommendedName>
        <fullName evidence="8">Glucose-1-phosphate adenylyltransferase</fullName>
        <ecNumber evidence="8">2.7.7.27</ecNumber>
    </recommendedName>
</protein>
<dbReference type="PANTHER" id="PTHR43523:SF12">
    <property type="entry name" value="GLUCOSE-1-PHOSPHATE ADENYLYLTRANSFERASE LARGE SUBUNIT 1, CHLOROPLASTIC-RELATED"/>
    <property type="match status" value="1"/>
</dbReference>
<proteinExistence type="inferred from homology"/>
<sequence length="424" mass="48383">MENVLTIILGGGKGTRLYPLTKERSKPAVPFAARYRIVDIPLSNSINSDFKKIYVLTQFNTASLHLHLAQAYQFDSFSRGFVEILAAEQGFSHAGWYEGTADAVRKNMHHFKNQNPSHYLILSGDQLYRMNLKKFLSFHLENDADITIATTPVRREEVYRYGIIAGDDTGKVSKFWEKPDNKEDLRDFDSSHRIPDIEKEQGKKYLASMGIYLFKAKVLEEMLDSNYTDFGKEVIPSALIDKKIYSYIYTGYWVDIGTIKSFYETQLSLATEYPDFDLYDEHAPIFTRMRHLPPSKFINTTMDRTLTGNGCIIKNSIIKNSVIGIRTIIRDGSELEGVICMGSDYYETATQKENNLKEGIPHLGIGRHCHIKNTIIDKNTRIGDNCRIGVDNIERTDGDYGDYYIKDNIIIILKNRTIASGTII</sequence>
<evidence type="ECO:0000256" key="7">
    <source>
        <dbReference type="ARBA" id="ARBA00023277"/>
    </source>
</evidence>
<evidence type="ECO:0000256" key="3">
    <source>
        <dbReference type="ARBA" id="ARBA00022679"/>
    </source>
</evidence>
<accession>A0ABU9UD26</accession>
<evidence type="ECO:0000256" key="4">
    <source>
        <dbReference type="ARBA" id="ARBA00022695"/>
    </source>
</evidence>
<feature type="domain" description="Nucleotidyl transferase" evidence="9">
    <location>
        <begin position="6"/>
        <end position="270"/>
    </location>
</feature>
<dbReference type="GO" id="GO:0008878">
    <property type="term" value="F:glucose-1-phosphate adenylyltransferase activity"/>
    <property type="evidence" value="ECO:0007669"/>
    <property type="project" value="UniProtKB-EC"/>
</dbReference>
<dbReference type="Pfam" id="PF25247">
    <property type="entry name" value="LbH_GLGC"/>
    <property type="match status" value="1"/>
</dbReference>
<keyword evidence="3 10" id="KW-0808">Transferase</keyword>
<evidence type="ECO:0000256" key="1">
    <source>
        <dbReference type="ARBA" id="ARBA00010443"/>
    </source>
</evidence>
<reference evidence="10 11" key="1">
    <citation type="submission" date="2024-03" db="EMBL/GenBank/DDBJ databases">
        <title>Ignisphaera cupida sp. nov., a hyperthermophilic hydrolytic archaeon from a hot spring of Kamchatka, and proposal of Ignisphaeraceae fam. nov.</title>
        <authorList>
            <person name="Podosokorskaya O.A."/>
            <person name="Elcheninov A.G."/>
            <person name="Maltseva A.I."/>
            <person name="Zayulina K.S."/>
            <person name="Novikov A."/>
            <person name="Merkel A.Y."/>
        </authorList>
    </citation>
    <scope>NUCLEOTIDE SEQUENCE [LARGE SCALE GENOMIC DNA]</scope>
    <source>
        <strain evidence="10 11">38H-sp</strain>
    </source>
</reference>
<organism evidence="10 11">
    <name type="scientific">Rarispira pelagica</name>
    <dbReference type="NCBI Taxonomy" id="3141764"/>
    <lineage>
        <taxon>Bacteria</taxon>
        <taxon>Pseudomonadati</taxon>
        <taxon>Spirochaetota</taxon>
        <taxon>Spirochaetia</taxon>
        <taxon>Winmispirales</taxon>
        <taxon>Winmispiraceae</taxon>
        <taxon>Rarispira</taxon>
    </lineage>
</organism>
<keyword evidence="2" id="KW-0321">Glycogen metabolism</keyword>
<dbReference type="InterPro" id="IPR005836">
    <property type="entry name" value="ADP_Glu_pyroP_CS"/>
</dbReference>
<evidence type="ECO:0000313" key="10">
    <source>
        <dbReference type="EMBL" id="MEM5948574.1"/>
    </source>
</evidence>
<dbReference type="EC" id="2.7.7.27" evidence="8"/>
<dbReference type="NCBIfam" id="TIGR02091">
    <property type="entry name" value="glgC"/>
    <property type="match status" value="1"/>
</dbReference>